<organism evidence="1 2">
    <name type="scientific">Autumnicola tepida</name>
    <dbReference type="NCBI Taxonomy" id="3075595"/>
    <lineage>
        <taxon>Bacteria</taxon>
        <taxon>Pseudomonadati</taxon>
        <taxon>Bacteroidota</taxon>
        <taxon>Flavobacteriia</taxon>
        <taxon>Flavobacteriales</taxon>
        <taxon>Flavobacteriaceae</taxon>
        <taxon>Autumnicola</taxon>
    </lineage>
</organism>
<dbReference type="EMBL" id="JAVRHQ010000004">
    <property type="protein sequence ID" value="MDT0642218.1"/>
    <property type="molecule type" value="Genomic_DNA"/>
</dbReference>
<accession>A0ABU3C790</accession>
<evidence type="ECO:0000313" key="1">
    <source>
        <dbReference type="EMBL" id="MDT0642218.1"/>
    </source>
</evidence>
<dbReference type="Proteomes" id="UP001262889">
    <property type="component" value="Unassembled WGS sequence"/>
</dbReference>
<sequence length="147" mass="17236">MKFKKIVIALIITTLLYGCNNDNPVSMEDRIIPYTIIQKGHFSVNEDESINETYLDYENRSGWSVLVDQMERVNFEQSEEFRKLNFDFENKILIIVISETENFCCSEIKINNVYRDEDRIYVKFEVGAPGTEPIRSQSYVLLEVSKD</sequence>
<keyword evidence="2" id="KW-1185">Reference proteome</keyword>
<name>A0ABU3C790_9FLAO</name>
<gene>
    <name evidence="1" type="ORF">RM553_05165</name>
</gene>
<evidence type="ECO:0008006" key="3">
    <source>
        <dbReference type="Google" id="ProtNLM"/>
    </source>
</evidence>
<dbReference type="RefSeq" id="WP_311533892.1">
    <property type="nucleotide sequence ID" value="NZ_JAVRHQ010000004.1"/>
</dbReference>
<dbReference type="PROSITE" id="PS51257">
    <property type="entry name" value="PROKAR_LIPOPROTEIN"/>
    <property type="match status" value="1"/>
</dbReference>
<comment type="caution">
    <text evidence="1">The sequence shown here is derived from an EMBL/GenBank/DDBJ whole genome shotgun (WGS) entry which is preliminary data.</text>
</comment>
<proteinExistence type="predicted"/>
<evidence type="ECO:0000313" key="2">
    <source>
        <dbReference type="Proteomes" id="UP001262889"/>
    </source>
</evidence>
<protein>
    <recommendedName>
        <fullName evidence="3">Lipoprotein</fullName>
    </recommendedName>
</protein>
<reference evidence="1 2" key="1">
    <citation type="submission" date="2023-09" db="EMBL/GenBank/DDBJ databases">
        <authorList>
            <person name="Rey-Velasco X."/>
        </authorList>
    </citation>
    <scope>NUCLEOTIDE SEQUENCE [LARGE SCALE GENOMIC DNA]</scope>
    <source>
        <strain evidence="1 2">F363</strain>
    </source>
</reference>